<dbReference type="GO" id="GO:0005737">
    <property type="term" value="C:cytoplasm"/>
    <property type="evidence" value="ECO:0007669"/>
    <property type="project" value="UniProtKB-SubCell"/>
</dbReference>
<dbReference type="CDD" id="cd11648">
    <property type="entry name" value="RsmI"/>
    <property type="match status" value="1"/>
</dbReference>
<evidence type="ECO:0000256" key="2">
    <source>
        <dbReference type="ARBA" id="ARBA00022552"/>
    </source>
</evidence>
<dbReference type="PANTHER" id="PTHR46111:SF1">
    <property type="entry name" value="RIBOSOMAL RNA SMALL SUBUNIT METHYLTRANSFERASE I"/>
    <property type="match status" value="1"/>
</dbReference>
<dbReference type="Proteomes" id="UP000178490">
    <property type="component" value="Unassembled WGS sequence"/>
</dbReference>
<dbReference type="InterPro" id="IPR014777">
    <property type="entry name" value="4pyrrole_Mease_sub1"/>
</dbReference>
<name>A0A1F6NXF3_9BACT</name>
<sequence length="226" mass="25597">MGKLYIVATPIGNLGDITLRALETLKSVDFILCEDTRVTKKLLDHYQITVKTMSYHQHSDYKKIKEIITLLNEGKNLALVTDAGTPGISDPGNMLISDILRDSRLHGNDNVIVPIPGPSAIVTALSVSGFPTDKFLFLGFPPHKNKRQKFFKEAVSYDFTVAFYESGHRIMKCLKELKEYLGPKKELLVGRELTKQFETIYRGTIDEIMEEMTEERGEFVVIINKK</sequence>
<evidence type="ECO:0000256" key="6">
    <source>
        <dbReference type="HAMAP-Rule" id="MF_01877"/>
    </source>
</evidence>
<keyword evidence="4 6" id="KW-0808">Transferase</keyword>
<keyword evidence="1 6" id="KW-0963">Cytoplasm</keyword>
<organism evidence="8 9">
    <name type="scientific">Candidatus Magasanikbacteria bacterium RIFOXYD2_FULL_36_9</name>
    <dbReference type="NCBI Taxonomy" id="1798707"/>
    <lineage>
        <taxon>Bacteria</taxon>
        <taxon>Candidatus Magasanikiibacteriota</taxon>
    </lineage>
</organism>
<dbReference type="GO" id="GO:0070677">
    <property type="term" value="F:rRNA (cytosine-2'-O-)-methyltransferase activity"/>
    <property type="evidence" value="ECO:0007669"/>
    <property type="project" value="UniProtKB-UniRule"/>
</dbReference>
<evidence type="ECO:0000313" key="9">
    <source>
        <dbReference type="Proteomes" id="UP000178490"/>
    </source>
</evidence>
<protein>
    <recommendedName>
        <fullName evidence="6">Ribosomal RNA small subunit methyltransferase I</fullName>
        <ecNumber evidence="6">2.1.1.198</ecNumber>
    </recommendedName>
    <alternativeName>
        <fullName evidence="6">16S rRNA 2'-O-ribose C1402 methyltransferase</fullName>
    </alternativeName>
    <alternativeName>
        <fullName evidence="6">rRNA (cytidine-2'-O-)-methyltransferase RsmI</fullName>
    </alternativeName>
</protein>
<dbReference type="InterPro" id="IPR014776">
    <property type="entry name" value="4pyrrole_Mease_sub2"/>
</dbReference>
<dbReference type="Gene3D" id="3.40.1010.10">
    <property type="entry name" value="Cobalt-precorrin-4 Transmethylase, Domain 1"/>
    <property type="match status" value="1"/>
</dbReference>
<reference evidence="8 9" key="1">
    <citation type="journal article" date="2016" name="Nat. Commun.">
        <title>Thousands of microbial genomes shed light on interconnected biogeochemical processes in an aquifer system.</title>
        <authorList>
            <person name="Anantharaman K."/>
            <person name="Brown C.T."/>
            <person name="Hug L.A."/>
            <person name="Sharon I."/>
            <person name="Castelle C.J."/>
            <person name="Probst A.J."/>
            <person name="Thomas B.C."/>
            <person name="Singh A."/>
            <person name="Wilkins M.J."/>
            <person name="Karaoz U."/>
            <person name="Brodie E.L."/>
            <person name="Williams K.H."/>
            <person name="Hubbard S.S."/>
            <person name="Banfield J.F."/>
        </authorList>
    </citation>
    <scope>NUCLEOTIDE SEQUENCE [LARGE SCALE GENOMIC DNA]</scope>
</reference>
<dbReference type="EC" id="2.1.1.198" evidence="6"/>
<keyword evidence="5 6" id="KW-0949">S-adenosyl-L-methionine</keyword>
<evidence type="ECO:0000259" key="7">
    <source>
        <dbReference type="Pfam" id="PF00590"/>
    </source>
</evidence>
<keyword evidence="2 6" id="KW-0698">rRNA processing</keyword>
<evidence type="ECO:0000313" key="8">
    <source>
        <dbReference type="EMBL" id="OGH88538.1"/>
    </source>
</evidence>
<comment type="caution">
    <text evidence="8">The sequence shown here is derived from an EMBL/GenBank/DDBJ whole genome shotgun (WGS) entry which is preliminary data.</text>
</comment>
<keyword evidence="3 6" id="KW-0489">Methyltransferase</keyword>
<dbReference type="Pfam" id="PF00590">
    <property type="entry name" value="TP_methylase"/>
    <property type="match status" value="1"/>
</dbReference>
<dbReference type="InterPro" id="IPR000878">
    <property type="entry name" value="4pyrrol_Mease"/>
</dbReference>
<dbReference type="AlphaFoldDB" id="A0A1F6NXF3"/>
<dbReference type="SUPFAM" id="SSF53790">
    <property type="entry name" value="Tetrapyrrole methylase"/>
    <property type="match status" value="1"/>
</dbReference>
<evidence type="ECO:0000256" key="4">
    <source>
        <dbReference type="ARBA" id="ARBA00022679"/>
    </source>
</evidence>
<gene>
    <name evidence="6" type="primary">rsmI</name>
    <name evidence="8" type="ORF">A2537_03140</name>
</gene>
<dbReference type="NCBIfam" id="TIGR00096">
    <property type="entry name" value="16S rRNA (cytidine(1402)-2'-O)-methyltransferase"/>
    <property type="match status" value="1"/>
</dbReference>
<comment type="catalytic activity">
    <reaction evidence="6">
        <text>cytidine(1402) in 16S rRNA + S-adenosyl-L-methionine = 2'-O-methylcytidine(1402) in 16S rRNA + S-adenosyl-L-homocysteine + H(+)</text>
        <dbReference type="Rhea" id="RHEA:42924"/>
        <dbReference type="Rhea" id="RHEA-COMP:10285"/>
        <dbReference type="Rhea" id="RHEA-COMP:10286"/>
        <dbReference type="ChEBI" id="CHEBI:15378"/>
        <dbReference type="ChEBI" id="CHEBI:57856"/>
        <dbReference type="ChEBI" id="CHEBI:59789"/>
        <dbReference type="ChEBI" id="CHEBI:74495"/>
        <dbReference type="ChEBI" id="CHEBI:82748"/>
        <dbReference type="EC" id="2.1.1.198"/>
    </reaction>
</comment>
<dbReference type="PIRSF" id="PIRSF005917">
    <property type="entry name" value="MTase_YraL"/>
    <property type="match status" value="1"/>
</dbReference>
<evidence type="ECO:0000256" key="3">
    <source>
        <dbReference type="ARBA" id="ARBA00022603"/>
    </source>
</evidence>
<comment type="similarity">
    <text evidence="6">Belongs to the methyltransferase superfamily. RsmI family.</text>
</comment>
<comment type="function">
    <text evidence="6">Catalyzes the 2'-O-methylation of the ribose of cytidine 1402 (C1402) in 16S rRNA.</text>
</comment>
<feature type="domain" description="Tetrapyrrole methylase" evidence="7">
    <location>
        <begin position="3"/>
        <end position="208"/>
    </location>
</feature>
<proteinExistence type="inferred from homology"/>
<dbReference type="HAMAP" id="MF_01877">
    <property type="entry name" value="16SrRNA_methyltr_I"/>
    <property type="match status" value="1"/>
</dbReference>
<dbReference type="EMBL" id="MFRC01000064">
    <property type="protein sequence ID" value="OGH88538.1"/>
    <property type="molecule type" value="Genomic_DNA"/>
</dbReference>
<dbReference type="Gene3D" id="3.30.950.10">
    <property type="entry name" value="Methyltransferase, Cobalt-precorrin-4 Transmethylase, Domain 2"/>
    <property type="match status" value="1"/>
</dbReference>
<accession>A0A1F6NXF3</accession>
<evidence type="ECO:0000256" key="1">
    <source>
        <dbReference type="ARBA" id="ARBA00022490"/>
    </source>
</evidence>
<dbReference type="FunFam" id="3.40.1010.10:FF:000007">
    <property type="entry name" value="Ribosomal RNA small subunit methyltransferase I"/>
    <property type="match status" value="1"/>
</dbReference>
<comment type="subcellular location">
    <subcellularLocation>
        <location evidence="6">Cytoplasm</location>
    </subcellularLocation>
</comment>
<dbReference type="PANTHER" id="PTHR46111">
    <property type="entry name" value="RIBOSOMAL RNA SMALL SUBUNIT METHYLTRANSFERASE I"/>
    <property type="match status" value="1"/>
</dbReference>
<dbReference type="InterPro" id="IPR035996">
    <property type="entry name" value="4pyrrol_Methylase_sf"/>
</dbReference>
<dbReference type="InterPro" id="IPR008189">
    <property type="entry name" value="rRNA_ssu_MeTfrase_I"/>
</dbReference>
<evidence type="ECO:0000256" key="5">
    <source>
        <dbReference type="ARBA" id="ARBA00022691"/>
    </source>
</evidence>
<dbReference type="FunFam" id="3.30.950.10:FF:000002">
    <property type="entry name" value="Ribosomal RNA small subunit methyltransferase I"/>
    <property type="match status" value="1"/>
</dbReference>